<organism evidence="1 2">
    <name type="scientific">Actinomyces graevenitzii</name>
    <dbReference type="NCBI Taxonomy" id="55565"/>
    <lineage>
        <taxon>Bacteria</taxon>
        <taxon>Bacillati</taxon>
        <taxon>Actinomycetota</taxon>
        <taxon>Actinomycetes</taxon>
        <taxon>Actinomycetales</taxon>
        <taxon>Actinomycetaceae</taxon>
        <taxon>Actinomyces</taxon>
    </lineage>
</organism>
<reference evidence="1" key="1">
    <citation type="submission" date="2022-05" db="EMBL/GenBank/DDBJ databases">
        <title>Using nanopore sequencing to obtain complete genomes from saliva samples.</title>
        <authorList>
            <person name="Baker J.L."/>
        </authorList>
    </citation>
    <scope>NUCLEOTIDE SEQUENCE</scope>
    <source>
        <strain evidence="1">JCVI-JB-Ag32</strain>
    </source>
</reference>
<name>A0A9E7AHR5_9ACTO</name>
<proteinExistence type="predicted"/>
<dbReference type="AlphaFoldDB" id="A0A9E7AHR5"/>
<dbReference type="KEGG" id="agh:M3I41_00585"/>
<dbReference type="RefSeq" id="WP_021604281.1">
    <property type="nucleotide sequence ID" value="NZ_PNHV01000004.1"/>
</dbReference>
<protein>
    <submittedName>
        <fullName evidence="1">Pilus assembly protein TadE</fullName>
    </submittedName>
</protein>
<dbReference type="EMBL" id="CP097095">
    <property type="protein sequence ID" value="UQF79811.1"/>
    <property type="molecule type" value="Genomic_DNA"/>
</dbReference>
<evidence type="ECO:0000313" key="2">
    <source>
        <dbReference type="Proteomes" id="UP000830236"/>
    </source>
</evidence>
<sequence>MVTAELALTLPAVIAVLALVLGLAAVGVRQVQAVGAANAAARAQLAGEDPYAAAARAYGAAQISVSGECAQASVSLPPILNMLGWTIRATACAPRDQP</sequence>
<dbReference type="Proteomes" id="UP000830236">
    <property type="component" value="Chromosome"/>
</dbReference>
<gene>
    <name evidence="1" type="ORF">M3I41_00585</name>
</gene>
<accession>A0A9E7AHR5</accession>
<evidence type="ECO:0000313" key="1">
    <source>
        <dbReference type="EMBL" id="UQF79811.1"/>
    </source>
</evidence>